<name>A0A7G3ZHT9_9SACH</name>
<evidence type="ECO:0000256" key="3">
    <source>
        <dbReference type="ARBA" id="ARBA00023163"/>
    </source>
</evidence>
<feature type="domain" description="Plus3" evidence="7">
    <location>
        <begin position="246"/>
        <end position="378"/>
    </location>
</feature>
<feature type="compositionally biased region" description="Acidic residues" evidence="6">
    <location>
        <begin position="195"/>
        <end position="221"/>
    </location>
</feature>
<feature type="compositionally biased region" description="Basic and acidic residues" evidence="6">
    <location>
        <begin position="128"/>
        <end position="154"/>
    </location>
</feature>
<evidence type="ECO:0000256" key="1">
    <source>
        <dbReference type="ARBA" id="ARBA00004123"/>
    </source>
</evidence>
<feature type="region of interest" description="Disordered" evidence="6">
    <location>
        <begin position="1"/>
        <end position="100"/>
    </location>
</feature>
<evidence type="ECO:0000313" key="8">
    <source>
        <dbReference type="EMBL" id="QLL33075.1"/>
    </source>
</evidence>
<dbReference type="GO" id="GO:0003677">
    <property type="term" value="F:DNA binding"/>
    <property type="evidence" value="ECO:0007669"/>
    <property type="project" value="InterPro"/>
</dbReference>
<dbReference type="GO" id="GO:1990269">
    <property type="term" value="F:RNA polymerase II C-terminal domain phosphoserine binding"/>
    <property type="evidence" value="ECO:0007669"/>
    <property type="project" value="TreeGrafter"/>
</dbReference>
<dbReference type="SUPFAM" id="SSF159042">
    <property type="entry name" value="Plus3-like"/>
    <property type="match status" value="1"/>
</dbReference>
<dbReference type="AlphaFoldDB" id="A0A7G3ZHT9"/>
<keyword evidence="3" id="KW-0804">Transcription</keyword>
<dbReference type="InterPro" id="IPR004343">
    <property type="entry name" value="Plus-3_dom"/>
</dbReference>
<dbReference type="PANTHER" id="PTHR13115">
    <property type="entry name" value="RNA POLYMERASE-ASSOCIATED PROTEIN RTF1 HOMOLOG"/>
    <property type="match status" value="1"/>
</dbReference>
<evidence type="ECO:0000256" key="4">
    <source>
        <dbReference type="ARBA" id="ARBA00023242"/>
    </source>
</evidence>
<feature type="compositionally biased region" description="Acidic residues" evidence="6">
    <location>
        <begin position="77"/>
        <end position="88"/>
    </location>
</feature>
<dbReference type="EMBL" id="CP059249">
    <property type="protein sequence ID" value="QLL33075.1"/>
    <property type="molecule type" value="Genomic_DNA"/>
</dbReference>
<keyword evidence="2" id="KW-0805">Transcription regulation</keyword>
<dbReference type="PROSITE" id="PS51360">
    <property type="entry name" value="PLUS3"/>
    <property type="match status" value="1"/>
</dbReference>
<dbReference type="PANTHER" id="PTHR13115:SF8">
    <property type="entry name" value="RNA POLYMERASE-ASSOCIATED PROTEIN RTF1 HOMOLOG"/>
    <property type="match status" value="1"/>
</dbReference>
<comment type="subcellular location">
    <subcellularLocation>
        <location evidence="1">Nucleus</location>
    </subcellularLocation>
</comment>
<dbReference type="InterPro" id="IPR036128">
    <property type="entry name" value="Plus3-like_sf"/>
</dbReference>
<feature type="coiled-coil region" evidence="5">
    <location>
        <begin position="506"/>
        <end position="538"/>
    </location>
</feature>
<dbReference type="Gene3D" id="3.90.70.200">
    <property type="entry name" value="Plus-3 domain"/>
    <property type="match status" value="1"/>
</dbReference>
<dbReference type="FunFam" id="3.90.70.200:FF:000005">
    <property type="entry name" value="Related to Pol II transcription elongation factor"/>
    <property type="match status" value="1"/>
</dbReference>
<dbReference type="OrthoDB" id="166375at2759"/>
<evidence type="ECO:0000256" key="2">
    <source>
        <dbReference type="ARBA" id="ARBA00023015"/>
    </source>
</evidence>
<dbReference type="GO" id="GO:0016593">
    <property type="term" value="C:Cdc73/Paf1 complex"/>
    <property type="evidence" value="ECO:0007669"/>
    <property type="project" value="TreeGrafter"/>
</dbReference>
<dbReference type="RefSeq" id="XP_037139749.1">
    <property type="nucleotide sequence ID" value="XM_037283853.1"/>
</dbReference>
<dbReference type="Proteomes" id="UP000515788">
    <property type="component" value="Chromosome 4"/>
</dbReference>
<dbReference type="SMART" id="SM00719">
    <property type="entry name" value="Plus3"/>
    <property type="match status" value="1"/>
</dbReference>
<sequence length="565" mass="66108">MSDIEEDLLALAGAGEEEDEDEVLTTSAKRNKAPDSSSSKRRRIEVEGIDEEDKEDEEEDEDDYNPAALETDRYAAADEEVEEEEEENPFPLEGKYKDEDDRAYLEGLPEMERETLLFERSQIMQKYQDRKLFRERERNIREQQRARPLRDGAKTRSSGRTTHATGHSDLKATRLSQLRKQREKRSQRAGRAQESEEEEEEEEDRYQGSEYEEGEEEEDYDPYSRTSHLDTQKDEIEWAEDQLDREADVSHFNKVKIGRSFVAKFCFYPEFNDMIKGYYGRVNVGVDKRSGQTQYRMVKIEKVFMQKPYSMGNFLTNQYFGVTQGKDRKVFQMNFFSDGNITQQEYERYLKALDAAHISKPSIYSLEKKSKELNAFVSQPLTDKLTDDIVRNRMRFNKKLSGSNAVLEKTVLKEKLRYAEETGNERDTAKYSGQLKNLVKRMSAYEKHHEKDQSGINKLNALTSKNRKVNMDRIRNAEHVKKEDSNIDAKSDPFSRLKTRTKVYYQEIQREENERAQNIAKQKQLEESEEALAKKERDILSADFRRLGGLERVVGQLELSFTFGV</sequence>
<keyword evidence="4" id="KW-0539">Nucleus</keyword>
<feature type="compositionally biased region" description="Basic residues" evidence="6">
    <location>
        <begin position="177"/>
        <end position="188"/>
    </location>
</feature>
<gene>
    <name evidence="8" type="ORF">HG536_0D05970</name>
</gene>
<keyword evidence="9" id="KW-1185">Reference proteome</keyword>
<feature type="compositionally biased region" description="Polar residues" evidence="6">
    <location>
        <begin position="155"/>
        <end position="165"/>
    </location>
</feature>
<keyword evidence="5" id="KW-0175">Coiled coil</keyword>
<dbReference type="GeneID" id="59326243"/>
<evidence type="ECO:0000256" key="5">
    <source>
        <dbReference type="SAM" id="Coils"/>
    </source>
</evidence>
<protein>
    <recommendedName>
        <fullName evidence="7">Plus3 domain-containing protein</fullName>
    </recommendedName>
</protein>
<dbReference type="KEGG" id="tgb:HG536_0D05970"/>
<evidence type="ECO:0000313" key="9">
    <source>
        <dbReference type="Proteomes" id="UP000515788"/>
    </source>
</evidence>
<evidence type="ECO:0000259" key="7">
    <source>
        <dbReference type="PROSITE" id="PS51360"/>
    </source>
</evidence>
<proteinExistence type="predicted"/>
<evidence type="ECO:0000256" key="6">
    <source>
        <dbReference type="SAM" id="MobiDB-lite"/>
    </source>
</evidence>
<feature type="compositionally biased region" description="Acidic residues" evidence="6">
    <location>
        <begin position="47"/>
        <end position="64"/>
    </location>
</feature>
<feature type="region of interest" description="Disordered" evidence="6">
    <location>
        <begin position="128"/>
        <end position="228"/>
    </location>
</feature>
<organism evidence="8 9">
    <name type="scientific">Torulaspora globosa</name>
    <dbReference type="NCBI Taxonomy" id="48254"/>
    <lineage>
        <taxon>Eukaryota</taxon>
        <taxon>Fungi</taxon>
        <taxon>Dikarya</taxon>
        <taxon>Ascomycota</taxon>
        <taxon>Saccharomycotina</taxon>
        <taxon>Saccharomycetes</taxon>
        <taxon>Saccharomycetales</taxon>
        <taxon>Saccharomycetaceae</taxon>
        <taxon>Torulaspora</taxon>
    </lineage>
</organism>
<reference evidence="8 9" key="1">
    <citation type="submission" date="2020-06" db="EMBL/GenBank/DDBJ databases">
        <title>The yeast mating-type switching endonuclease HO is a domesticated member of an unorthodox homing genetic element family.</title>
        <authorList>
            <person name="Coughlan A.Y."/>
            <person name="Lombardi L."/>
            <person name="Braun-Galleani S."/>
            <person name="Martos A.R."/>
            <person name="Galeote V."/>
            <person name="Bigey F."/>
            <person name="Dequin S."/>
            <person name="Byrne K.P."/>
            <person name="Wolfe K.H."/>
        </authorList>
    </citation>
    <scope>NUCLEOTIDE SEQUENCE [LARGE SCALE GENOMIC DNA]</scope>
    <source>
        <strain evidence="8 9">CBS764</strain>
    </source>
</reference>
<accession>A0A7G3ZHT9</accession>
<dbReference type="Pfam" id="PF03126">
    <property type="entry name" value="Plus-3"/>
    <property type="match status" value="1"/>
</dbReference>